<protein>
    <recommendedName>
        <fullName evidence="2">Bacterial type II secretion system protein E domain-containing protein</fullName>
    </recommendedName>
</protein>
<gene>
    <name evidence="3" type="ORF">GsuE55_37510</name>
</gene>
<evidence type="ECO:0000313" key="4">
    <source>
        <dbReference type="Proteomes" id="UP000501421"/>
    </source>
</evidence>
<dbReference type="Gene3D" id="3.40.50.300">
    <property type="entry name" value="P-loop containing nucleotide triphosphate hydrolases"/>
    <property type="match status" value="1"/>
</dbReference>
<dbReference type="EMBL" id="AP022558">
    <property type="protein sequence ID" value="BBW98918.1"/>
    <property type="molecule type" value="Genomic_DNA"/>
</dbReference>
<evidence type="ECO:0000259" key="2">
    <source>
        <dbReference type="Pfam" id="PF00437"/>
    </source>
</evidence>
<feature type="domain" description="Bacterial type II secretion system protein E" evidence="2">
    <location>
        <begin position="193"/>
        <end position="353"/>
    </location>
</feature>
<evidence type="ECO:0000256" key="1">
    <source>
        <dbReference type="ARBA" id="ARBA00006611"/>
    </source>
</evidence>
<geneLocation type="plasmid" evidence="3 4">
    <name>pGspE55-1</name>
</geneLocation>
<comment type="similarity">
    <text evidence="1">Belongs to the GSP E family.</text>
</comment>
<dbReference type="AlphaFoldDB" id="A0A679FQS9"/>
<keyword evidence="3" id="KW-0614">Plasmid</keyword>
<dbReference type="PANTHER" id="PTHR30486">
    <property type="entry name" value="TWITCHING MOTILITY PROTEIN PILT"/>
    <property type="match status" value="1"/>
</dbReference>
<keyword evidence="4" id="KW-1185">Reference proteome</keyword>
<dbReference type="InterPro" id="IPR027417">
    <property type="entry name" value="P-loop_NTPase"/>
</dbReference>
<dbReference type="RefSeq" id="WP_172418893.1">
    <property type="nucleotide sequence ID" value="NZ_AP022558.1"/>
</dbReference>
<dbReference type="GO" id="GO:0016887">
    <property type="term" value="F:ATP hydrolysis activity"/>
    <property type="evidence" value="ECO:0007669"/>
    <property type="project" value="InterPro"/>
</dbReference>
<name>A0A679FQS9_9BACL</name>
<dbReference type="Gene3D" id="3.30.450.380">
    <property type="match status" value="1"/>
</dbReference>
<dbReference type="Proteomes" id="UP000501421">
    <property type="component" value="Plasmid pGspE55-1"/>
</dbReference>
<proteinExistence type="inferred from homology"/>
<dbReference type="PANTHER" id="PTHR30486:SF6">
    <property type="entry name" value="TYPE IV PILUS RETRACTATION ATPASE PILT"/>
    <property type="match status" value="1"/>
</dbReference>
<sequence length="450" mass="52204">MEQDFLTFQKDLMKWRQQWQEGNRWWDYDEAMEKVRALLSEKLSSFLEEERRLEKKDKEYLRQKKKFFREQIMDIVLTEAIRVRGYEGAEGTDRFVDDMVAEFVGYSVLEEAFQDPDVTDIYVIKWDTIFVERRGKNERYHRAFRSPKHFKDVLERFVREAGKEINMGDSCIVDFELYGDRGCATSPRVSPEGYSLTIRKHAEDHITRDQLVAAGVLSEEMADFLGMLILGEMNIIYAGLTGSGKTTTIRALLDDYVSKANKRMLVCEDTQELFPKNEHTLQLISVRSDDARLAVPLSQLVYTALRLKPKYIVVGEVRGEEAQAAVEAMETGHSTIFTMHGGSPWNIVNRLVTKYLMAMPSLGIDVVERIIGSGVDYVCIQDNIPGVGRKCTSIHEVCYNFETRRVELKPIWKFNLQTNSFERVGRISFEKAETMMRRGVRWEQIKSWAE</sequence>
<evidence type="ECO:0000313" key="3">
    <source>
        <dbReference type="EMBL" id="BBW98918.1"/>
    </source>
</evidence>
<dbReference type="InterPro" id="IPR050921">
    <property type="entry name" value="T4SS_GSP_E_ATPase"/>
</dbReference>
<dbReference type="InterPro" id="IPR001482">
    <property type="entry name" value="T2SS/T4SS_dom"/>
</dbReference>
<dbReference type="SUPFAM" id="SSF52540">
    <property type="entry name" value="P-loop containing nucleoside triphosphate hydrolases"/>
    <property type="match status" value="1"/>
</dbReference>
<dbReference type="Pfam" id="PF00437">
    <property type="entry name" value="T2SSE"/>
    <property type="match status" value="1"/>
</dbReference>
<reference evidence="4" key="1">
    <citation type="journal article" date="2020" name="Microbiol. Resour. Announc.">
        <title>Complete Genome Sequence of Geobacillus sp. Strain E55-1, Isolated from Mine Geyser in Japan.</title>
        <authorList>
            <person name="Miyazaki K."/>
            <person name="Hase E."/>
            <person name="Tokito N."/>
        </authorList>
    </citation>
    <scope>NUCLEOTIDE SEQUENCE [LARGE SCALE GENOMIC DNA]</scope>
    <source>
        <strain evidence="4">E55-1</strain>
        <plasmid evidence="4">pGspE55-1</plasmid>
    </source>
</reference>
<organism evidence="3 4">
    <name type="scientific">Geobacillus subterraneus</name>
    <dbReference type="NCBI Taxonomy" id="129338"/>
    <lineage>
        <taxon>Bacteria</taxon>
        <taxon>Bacillati</taxon>
        <taxon>Bacillota</taxon>
        <taxon>Bacilli</taxon>
        <taxon>Bacillales</taxon>
        <taxon>Anoxybacillaceae</taxon>
        <taxon>Geobacillus</taxon>
    </lineage>
</organism>
<dbReference type="CDD" id="cd01130">
    <property type="entry name" value="VirB11-like_ATPase"/>
    <property type="match status" value="1"/>
</dbReference>
<accession>A0A679FQS9</accession>